<dbReference type="AlphaFoldDB" id="A0A2X3KK77"/>
<dbReference type="Proteomes" id="UP000249818">
    <property type="component" value="Chromosome BARAN1"/>
</dbReference>
<reference evidence="2" key="1">
    <citation type="submission" date="2018-05" db="EMBL/GenBank/DDBJ databases">
        <authorList>
            <person name="Hao L."/>
        </authorList>
    </citation>
    <scope>NUCLEOTIDE SEQUENCE [LARGE SCALE GENOMIC DNA]</scope>
</reference>
<protein>
    <recommendedName>
        <fullName evidence="3">DUF177 domain-containing protein</fullName>
    </recommendedName>
</protein>
<dbReference type="EMBL" id="LS483254">
    <property type="protein sequence ID" value="SQD92812.1"/>
    <property type="molecule type" value="Genomic_DNA"/>
</dbReference>
<organism evidence="1 2">
    <name type="scientific">Candidatus Bipolaricaulis anaerobius</name>
    <dbReference type="NCBI Taxonomy" id="2026885"/>
    <lineage>
        <taxon>Bacteria</taxon>
        <taxon>Candidatus Bipolaricaulota</taxon>
        <taxon>Candidatus Bipolaricaulia</taxon>
        <taxon>Candidatus Bipolaricaulales</taxon>
        <taxon>Candidatus Bipolaricaulaceae</taxon>
        <taxon>Candidatus Bipolaricaulis</taxon>
    </lineage>
</organism>
<sequence length="165" mass="18220">MRFDLSALRGDPGRPFNLSQDVDLPVVEWQGEALRVLGPVHVEATAVYQEEGVLLRVSVRARVRRTCSRCLAELVENVAEDGTLEVNPDEIAGAYLELGPFIEAGLRLGLSPKPLCTLGCLGICPECGADLNRERHREGCHGQTKRLDPRLAKLRELLDEPPSER</sequence>
<evidence type="ECO:0000313" key="2">
    <source>
        <dbReference type="Proteomes" id="UP000249818"/>
    </source>
</evidence>
<dbReference type="OrthoDB" id="9790372at2"/>
<dbReference type="RefSeq" id="WP_122031041.1">
    <property type="nucleotide sequence ID" value="NZ_LS483254.1"/>
</dbReference>
<accession>A0A2X3KK77</accession>
<proteinExistence type="predicted"/>
<keyword evidence="2" id="KW-1185">Reference proteome</keyword>
<dbReference type="KEGG" id="bana:BARAN1_0788"/>
<gene>
    <name evidence="1" type="ORF">BARAN1_0788</name>
</gene>
<evidence type="ECO:0000313" key="1">
    <source>
        <dbReference type="EMBL" id="SQD92812.1"/>
    </source>
</evidence>
<name>A0A2X3KK77_9BACT</name>
<evidence type="ECO:0008006" key="3">
    <source>
        <dbReference type="Google" id="ProtNLM"/>
    </source>
</evidence>